<dbReference type="EMBL" id="CM042888">
    <property type="protein sequence ID" value="KAI4324988.1"/>
    <property type="molecule type" value="Genomic_DNA"/>
</dbReference>
<evidence type="ECO:0000313" key="1">
    <source>
        <dbReference type="EMBL" id="KAI4324988.1"/>
    </source>
</evidence>
<keyword evidence="2" id="KW-1185">Reference proteome</keyword>
<organism evidence="1 2">
    <name type="scientific">Melastoma candidum</name>
    <dbReference type="NCBI Taxonomy" id="119954"/>
    <lineage>
        <taxon>Eukaryota</taxon>
        <taxon>Viridiplantae</taxon>
        <taxon>Streptophyta</taxon>
        <taxon>Embryophyta</taxon>
        <taxon>Tracheophyta</taxon>
        <taxon>Spermatophyta</taxon>
        <taxon>Magnoliopsida</taxon>
        <taxon>eudicotyledons</taxon>
        <taxon>Gunneridae</taxon>
        <taxon>Pentapetalae</taxon>
        <taxon>rosids</taxon>
        <taxon>malvids</taxon>
        <taxon>Myrtales</taxon>
        <taxon>Melastomataceae</taxon>
        <taxon>Melastomatoideae</taxon>
        <taxon>Melastomateae</taxon>
        <taxon>Melastoma</taxon>
    </lineage>
</organism>
<gene>
    <name evidence="1" type="ORF">MLD38_030425</name>
</gene>
<name>A0ACB9ML50_9MYRT</name>
<evidence type="ECO:0000313" key="2">
    <source>
        <dbReference type="Proteomes" id="UP001057402"/>
    </source>
</evidence>
<comment type="caution">
    <text evidence="1">The sequence shown here is derived from an EMBL/GenBank/DDBJ whole genome shotgun (WGS) entry which is preliminary data.</text>
</comment>
<protein>
    <submittedName>
        <fullName evidence="1">Uncharacterized protein</fullName>
    </submittedName>
</protein>
<sequence>MTALQSSLLAKAPLSFPHSRVIRKRSTEEFSCVPYIIVLLNCLIYTWYGLSIISKEWENFPVVTINGLGVVLEFTFIPIYILFTSNKNKTDETGCGLGGGSIGVQCDRRSSPRSCSTTTIIERRSWGASGW</sequence>
<reference evidence="2" key="1">
    <citation type="journal article" date="2023" name="Front. Plant Sci.">
        <title>Chromosomal-level genome assembly of Melastoma candidum provides insights into trichome evolution.</title>
        <authorList>
            <person name="Zhong Y."/>
            <person name="Wu W."/>
            <person name="Sun C."/>
            <person name="Zou P."/>
            <person name="Liu Y."/>
            <person name="Dai S."/>
            <person name="Zhou R."/>
        </authorList>
    </citation>
    <scope>NUCLEOTIDE SEQUENCE [LARGE SCALE GENOMIC DNA]</scope>
</reference>
<dbReference type="Proteomes" id="UP001057402">
    <property type="component" value="Chromosome 9"/>
</dbReference>
<accession>A0ACB9ML50</accession>
<proteinExistence type="predicted"/>